<feature type="transmembrane region" description="Helical" evidence="3">
    <location>
        <begin position="155"/>
        <end position="176"/>
    </location>
</feature>
<keyword evidence="3" id="KW-0472">Membrane</keyword>
<evidence type="ECO:0000256" key="2">
    <source>
        <dbReference type="SAM" id="MobiDB-lite"/>
    </source>
</evidence>
<keyword evidence="1" id="KW-0175">Coiled coil</keyword>
<proteinExistence type="predicted"/>
<dbReference type="OrthoDB" id="9812498at2"/>
<evidence type="ECO:0000313" key="5">
    <source>
        <dbReference type="Proteomes" id="UP000193420"/>
    </source>
</evidence>
<dbReference type="RefSeq" id="WP_085499909.1">
    <property type="nucleotide sequence ID" value="NZ_FXAO01000007.1"/>
</dbReference>
<name>A0A1X7KPE7_9FLAO</name>
<dbReference type="AlphaFoldDB" id="A0A1X7KPE7"/>
<dbReference type="STRING" id="188872.SAMN03080602_03155"/>
<feature type="transmembrane region" description="Helical" evidence="3">
    <location>
        <begin position="56"/>
        <end position="82"/>
    </location>
</feature>
<reference evidence="5" key="1">
    <citation type="submission" date="2017-04" db="EMBL/GenBank/DDBJ databases">
        <authorList>
            <person name="Varghese N."/>
            <person name="Submissions S."/>
        </authorList>
    </citation>
    <scope>NUCLEOTIDE SEQUENCE [LARGE SCALE GENOMIC DNA]</scope>
    <source>
        <strain evidence="5">DSM 19835</strain>
    </source>
</reference>
<keyword evidence="5" id="KW-1185">Reference proteome</keyword>
<feature type="coiled-coil region" evidence="1">
    <location>
        <begin position="568"/>
        <end position="612"/>
    </location>
</feature>
<feature type="region of interest" description="Disordered" evidence="2">
    <location>
        <begin position="937"/>
        <end position="1019"/>
    </location>
</feature>
<dbReference type="EMBL" id="FXAO01000007">
    <property type="protein sequence ID" value="SMG43448.1"/>
    <property type="molecule type" value="Genomic_DNA"/>
</dbReference>
<evidence type="ECO:0000256" key="1">
    <source>
        <dbReference type="SAM" id="Coils"/>
    </source>
</evidence>
<gene>
    <name evidence="4" type="ORF">SAMN03080602_03155</name>
</gene>
<keyword evidence="3" id="KW-1133">Transmembrane helix</keyword>
<protein>
    <submittedName>
        <fullName evidence="4">Uncharacterized protein</fullName>
    </submittedName>
</protein>
<evidence type="ECO:0000256" key="3">
    <source>
        <dbReference type="SAM" id="Phobius"/>
    </source>
</evidence>
<feature type="compositionally biased region" description="Gly residues" evidence="2">
    <location>
        <begin position="982"/>
        <end position="1015"/>
    </location>
</feature>
<dbReference type="Proteomes" id="UP000193420">
    <property type="component" value="Unassembled WGS sequence"/>
</dbReference>
<feature type="compositionally biased region" description="Polar residues" evidence="2">
    <location>
        <begin position="732"/>
        <end position="746"/>
    </location>
</feature>
<keyword evidence="3" id="KW-0812">Transmembrane</keyword>
<accession>A0A1X7KPE7</accession>
<feature type="compositionally biased region" description="Basic and acidic residues" evidence="2">
    <location>
        <begin position="951"/>
        <end position="981"/>
    </location>
</feature>
<feature type="transmembrane region" description="Helical" evidence="3">
    <location>
        <begin position="27"/>
        <end position="50"/>
    </location>
</feature>
<feature type="coiled-coil region" evidence="1">
    <location>
        <begin position="1023"/>
        <end position="1057"/>
    </location>
</feature>
<evidence type="ECO:0000313" key="4">
    <source>
        <dbReference type="EMBL" id="SMG43448.1"/>
    </source>
</evidence>
<organism evidence="4 5">
    <name type="scientific">Arenibacter troitsensis</name>
    <dbReference type="NCBI Taxonomy" id="188872"/>
    <lineage>
        <taxon>Bacteria</taxon>
        <taxon>Pseudomonadati</taxon>
        <taxon>Bacteroidota</taxon>
        <taxon>Flavobacteriia</taxon>
        <taxon>Flavobacteriales</taxon>
        <taxon>Flavobacteriaceae</taxon>
        <taxon>Arenibacter</taxon>
    </lineage>
</organism>
<feature type="region of interest" description="Disordered" evidence="2">
    <location>
        <begin position="732"/>
        <end position="781"/>
    </location>
</feature>
<sequence>MDNYNKILDKLNAFIAKFYTKMLLKGLLLFLAFGLLFFLVVVGIEYFLWLSSTGRLLLLVLFVGVELYLLWKFIVTPLSFLLRWKRGLSNKEASLLIGKHFPEVEDKLFNLLDLAESNTKSELLLASIQQRSMELSVVPFVKAVNLKENIGYAKYLLLPLIIFVLIWVSGDVVSYFSSYKRVVNYDLAYEPPAPFTFKLLTSSLDVLEGKSLTVSLTTEGRVKPESVSIVVDGKEFLLQFKEGLYQYEFTRPLKSTSFYFISNGFRSKEFFLNVLTAPSIVDFEMFLDYPDYTEREDEVIKSTGNAVFPEGTSVSWKMKTRTTDEVLFNVGDSIQRFHRVGDIFNFNRRIYSNLDYELSISNGNVANYEKLGYRFTVVRDAFPSLRVDQVLDSLNPNLSYYVGEATDDYRLNTVRLIYFKNGRENKNVLVLSNPNVNYNKFYYTFPSGLDLEEGEVYDFYFEVVDNDAFHNGKVTKSQVFSSVLLNDNQLKDKELVFQKSILKNLDKSLEMSKEQQKNLKEINRQDRENSGLSFSDQNRIKDFLKQQEVQEDLMKKFSGQLKDNLKKSEEDSKLKKLLEERLERQELEAKKNERLLEELNRLAEKMDKDELAKRLEELGKKQRYADRNLEQLLELTKRYYIQQKADQLSMELEKLAGKQLSLISEEFERKRKELKEEQSKLGSEFDRVSKELEELRKDDTSLKKPMGLKIDEEKIDAIRRELDDALEEIGKQINSENGSQDGNNLSEKTKSKQRSAAKKMRDLADDLSAASSGGGGGSSTAEDAEMLRQLLDNLITFSFKQEGLYKSLAQTELSGTVNSTGIKRQQELRELFKHVDDSLFALSLRQAELSEFVNEQITEVYYNLDKALESMAESEMYQGASYQKYVLNAANNLSDFLANVLENLQQSMSPSMGKGEGEGFQLPDIILGQEKLGEKLAEMGKKGSEGGSSGEGKKGKGEEGNSGKNGNDGKDGDGEAGDNGKEGGNGKGKGSKEGQGSGTGQGGGGGSEGGSGGSQWGPSEEELNELFEIYKEQQLLREQLEDQLKNLINNDDRKLGEKLLKQMEDFQNDLLRSGVTQQTINKMNNINREMLKLDNAAIKQGKSKERESKSNVNFFENPILTRPSILDNYRNDVEILNRQALPLQQNFQIRVKEYFRIDD</sequence>